<sequence length="119" mass="13200">MEGLEGGDLAWGGSLCGPYSVRGITERRFGFLLEEMLCAVSQTTYDILVLACLFFIYLFILLPLLLLLLFFLFFSFDFCLRDGGRLVLLSWTASCGGVVGVGMSRRYLVCYRGLGVTVV</sequence>
<name>A0A3N4JN77_9PEZI</name>
<dbReference type="EMBL" id="ML120386">
    <property type="protein sequence ID" value="RPA99626.1"/>
    <property type="molecule type" value="Genomic_DNA"/>
</dbReference>
<feature type="transmembrane region" description="Helical" evidence="1">
    <location>
        <begin position="47"/>
        <end position="74"/>
    </location>
</feature>
<accession>A0A3N4JN77</accession>
<keyword evidence="1" id="KW-1133">Transmembrane helix</keyword>
<dbReference type="Proteomes" id="UP000276215">
    <property type="component" value="Unassembled WGS sequence"/>
</dbReference>
<keyword evidence="1" id="KW-0472">Membrane</keyword>
<proteinExistence type="predicted"/>
<keyword evidence="1" id="KW-0812">Transmembrane</keyword>
<evidence type="ECO:0008006" key="4">
    <source>
        <dbReference type="Google" id="ProtNLM"/>
    </source>
</evidence>
<evidence type="ECO:0000313" key="2">
    <source>
        <dbReference type="EMBL" id="RPA99626.1"/>
    </source>
</evidence>
<protein>
    <recommendedName>
        <fullName evidence="4">Transmembrane protein</fullName>
    </recommendedName>
</protein>
<reference evidence="2 3" key="1">
    <citation type="journal article" date="2018" name="Nat. Ecol. Evol.">
        <title>Pezizomycetes genomes reveal the molecular basis of ectomycorrhizal truffle lifestyle.</title>
        <authorList>
            <person name="Murat C."/>
            <person name="Payen T."/>
            <person name="Noel B."/>
            <person name="Kuo A."/>
            <person name="Morin E."/>
            <person name="Chen J."/>
            <person name="Kohler A."/>
            <person name="Krizsan K."/>
            <person name="Balestrini R."/>
            <person name="Da Silva C."/>
            <person name="Montanini B."/>
            <person name="Hainaut M."/>
            <person name="Levati E."/>
            <person name="Barry K.W."/>
            <person name="Belfiori B."/>
            <person name="Cichocki N."/>
            <person name="Clum A."/>
            <person name="Dockter R.B."/>
            <person name="Fauchery L."/>
            <person name="Guy J."/>
            <person name="Iotti M."/>
            <person name="Le Tacon F."/>
            <person name="Lindquist E.A."/>
            <person name="Lipzen A."/>
            <person name="Malagnac F."/>
            <person name="Mello A."/>
            <person name="Molinier V."/>
            <person name="Miyauchi S."/>
            <person name="Poulain J."/>
            <person name="Riccioni C."/>
            <person name="Rubini A."/>
            <person name="Sitrit Y."/>
            <person name="Splivallo R."/>
            <person name="Traeger S."/>
            <person name="Wang M."/>
            <person name="Zifcakova L."/>
            <person name="Wipf D."/>
            <person name="Zambonelli A."/>
            <person name="Paolocci F."/>
            <person name="Nowrousian M."/>
            <person name="Ottonello S."/>
            <person name="Baldrian P."/>
            <person name="Spatafora J.W."/>
            <person name="Henrissat B."/>
            <person name="Nagy L.G."/>
            <person name="Aury J.M."/>
            <person name="Wincker P."/>
            <person name="Grigoriev I.V."/>
            <person name="Bonfante P."/>
            <person name="Martin F.M."/>
        </authorList>
    </citation>
    <scope>NUCLEOTIDE SEQUENCE [LARGE SCALE GENOMIC DNA]</scope>
    <source>
        <strain evidence="2 3">120613-1</strain>
    </source>
</reference>
<feature type="transmembrane region" description="Helical" evidence="1">
    <location>
        <begin position="86"/>
        <end position="104"/>
    </location>
</feature>
<keyword evidence="3" id="KW-1185">Reference proteome</keyword>
<gene>
    <name evidence="2" type="ORF">L873DRAFT_897308</name>
</gene>
<evidence type="ECO:0000256" key="1">
    <source>
        <dbReference type="SAM" id="Phobius"/>
    </source>
</evidence>
<evidence type="ECO:0000313" key="3">
    <source>
        <dbReference type="Proteomes" id="UP000276215"/>
    </source>
</evidence>
<dbReference type="AlphaFoldDB" id="A0A3N4JN77"/>
<organism evidence="2 3">
    <name type="scientific">Choiromyces venosus 120613-1</name>
    <dbReference type="NCBI Taxonomy" id="1336337"/>
    <lineage>
        <taxon>Eukaryota</taxon>
        <taxon>Fungi</taxon>
        <taxon>Dikarya</taxon>
        <taxon>Ascomycota</taxon>
        <taxon>Pezizomycotina</taxon>
        <taxon>Pezizomycetes</taxon>
        <taxon>Pezizales</taxon>
        <taxon>Tuberaceae</taxon>
        <taxon>Choiromyces</taxon>
    </lineage>
</organism>